<accession>A0AAJ7PTI6</accession>
<comment type="caution">
    <text evidence="1">Lacks conserved residue(s) required for the propagation of feature annotation.</text>
</comment>
<dbReference type="GeneID" id="108887355"/>
<evidence type="ECO:0000256" key="1">
    <source>
        <dbReference type="PROSITE-ProRule" id="PRU00206"/>
    </source>
</evidence>
<feature type="compositionally biased region" description="Basic and acidic residues" evidence="2">
    <location>
        <begin position="303"/>
        <end position="313"/>
    </location>
</feature>
<feature type="disulfide bond" evidence="1">
    <location>
        <begin position="46"/>
        <end position="61"/>
    </location>
</feature>
<dbReference type="InterPro" id="IPR001368">
    <property type="entry name" value="TNFR/NGFR_Cys_rich_reg"/>
</dbReference>
<evidence type="ECO:0000259" key="4">
    <source>
        <dbReference type="PROSITE" id="PS50050"/>
    </source>
</evidence>
<keyword evidence="1" id="KW-1015">Disulfide bond</keyword>
<feature type="compositionally biased region" description="Basic and acidic residues" evidence="2">
    <location>
        <begin position="322"/>
        <end position="334"/>
    </location>
</feature>
<feature type="domain" description="TNFR-Cys" evidence="4">
    <location>
        <begin position="45"/>
        <end position="88"/>
    </location>
</feature>
<feature type="region of interest" description="Disordered" evidence="2">
    <location>
        <begin position="282"/>
        <end position="334"/>
    </location>
</feature>
<dbReference type="PROSITE" id="PS51257">
    <property type="entry name" value="PROKAR_LIPOPROTEIN"/>
    <property type="match status" value="1"/>
</dbReference>
<reference evidence="6" key="1">
    <citation type="submission" date="2025-08" db="UniProtKB">
        <authorList>
            <consortium name="RefSeq"/>
        </authorList>
    </citation>
    <scope>IDENTIFICATION</scope>
    <source>
        <tissue evidence="6">Brain</tissue>
    </source>
</reference>
<dbReference type="SMART" id="SM00208">
    <property type="entry name" value="TNFR"/>
    <property type="match status" value="1"/>
</dbReference>
<feature type="compositionally biased region" description="Polar residues" evidence="2">
    <location>
        <begin position="231"/>
        <end position="241"/>
    </location>
</feature>
<dbReference type="PROSITE" id="PS50050">
    <property type="entry name" value="TNFR_NGFR_2"/>
    <property type="match status" value="1"/>
</dbReference>
<evidence type="ECO:0000313" key="5">
    <source>
        <dbReference type="Proteomes" id="UP000694890"/>
    </source>
</evidence>
<proteinExistence type="predicted"/>
<feature type="transmembrane region" description="Helical" evidence="3">
    <location>
        <begin position="169"/>
        <end position="190"/>
    </location>
</feature>
<dbReference type="AlphaFoldDB" id="A0AAJ7PTI6"/>
<keyword evidence="6" id="KW-0675">Receptor</keyword>
<keyword evidence="3" id="KW-1133">Transmembrane helix</keyword>
<feature type="repeat" description="TNFR-Cys" evidence="1">
    <location>
        <begin position="45"/>
        <end position="88"/>
    </location>
</feature>
<evidence type="ECO:0000256" key="2">
    <source>
        <dbReference type="SAM" id="MobiDB-lite"/>
    </source>
</evidence>
<sequence length="334" mass="36524">MAERVNCALQPGRATSLLSLSSGCSRLFLSVLSGEYQKSCTECVPCSAGSFTTEWNREDSCHRCFGDCRPDYHLKVVQNCSSISNLKCVCEAGYKCTEWDQYTENCRYCVKIQETTTTATVVTSENDKQTPSTVSSGHTSTPVTSCRFAECDVNRVPPTPSADVRSRQLAAILSSLVVIGCVALVILFCVRRPGDETCFKQAIAKLCNEGKQDASHKSKESNHQFPRDSFSAKQQPPSLSAANMGPVHVHNPGTVIFSLLSEFTGQVGPTVEGGKTAERVASVEEDERDCPVCHPTSSPSIHLSEEERSRETDSIFFPSQEQGKDCHVSKEEEL</sequence>
<dbReference type="KEGG" id="lcf:108887355"/>
<name>A0AAJ7PTI6_LATCA</name>
<dbReference type="Gene3D" id="2.10.50.10">
    <property type="entry name" value="Tumor Necrosis Factor Receptor, subunit A, domain 2"/>
    <property type="match status" value="1"/>
</dbReference>
<dbReference type="Proteomes" id="UP000694890">
    <property type="component" value="Linkage group LG15"/>
</dbReference>
<evidence type="ECO:0000256" key="3">
    <source>
        <dbReference type="SAM" id="Phobius"/>
    </source>
</evidence>
<keyword evidence="3" id="KW-0472">Membrane</keyword>
<protein>
    <submittedName>
        <fullName evidence="6">Tumor necrosis factor receptor superfamily member 5 isoform X2</fullName>
    </submittedName>
</protein>
<evidence type="ECO:0000313" key="6">
    <source>
        <dbReference type="RefSeq" id="XP_018538259.2"/>
    </source>
</evidence>
<dbReference type="CDD" id="cd00185">
    <property type="entry name" value="TNFRSF"/>
    <property type="match status" value="1"/>
</dbReference>
<keyword evidence="3" id="KW-0812">Transmembrane</keyword>
<feature type="region of interest" description="Disordered" evidence="2">
    <location>
        <begin position="211"/>
        <end position="241"/>
    </location>
</feature>
<organism evidence="5 6">
    <name type="scientific">Lates calcarifer</name>
    <name type="common">Barramundi</name>
    <name type="synonym">Holocentrus calcarifer</name>
    <dbReference type="NCBI Taxonomy" id="8187"/>
    <lineage>
        <taxon>Eukaryota</taxon>
        <taxon>Metazoa</taxon>
        <taxon>Chordata</taxon>
        <taxon>Craniata</taxon>
        <taxon>Vertebrata</taxon>
        <taxon>Euteleostomi</taxon>
        <taxon>Actinopterygii</taxon>
        <taxon>Neopterygii</taxon>
        <taxon>Teleostei</taxon>
        <taxon>Neoteleostei</taxon>
        <taxon>Acanthomorphata</taxon>
        <taxon>Carangaria</taxon>
        <taxon>Carangaria incertae sedis</taxon>
        <taxon>Centropomidae</taxon>
        <taxon>Lates</taxon>
    </lineage>
</organism>
<gene>
    <name evidence="6" type="primary">si:dkey-260g12.1</name>
</gene>
<dbReference type="RefSeq" id="XP_018538259.2">
    <property type="nucleotide sequence ID" value="XM_018682743.2"/>
</dbReference>
<feature type="compositionally biased region" description="Basic and acidic residues" evidence="2">
    <location>
        <begin position="211"/>
        <end position="226"/>
    </location>
</feature>
<dbReference type="SUPFAM" id="SSF57586">
    <property type="entry name" value="TNF receptor-like"/>
    <property type="match status" value="1"/>
</dbReference>